<organism evidence="2 3">
    <name type="scientific">Tabrizicola oligotrophica</name>
    <dbReference type="NCBI Taxonomy" id="2710650"/>
    <lineage>
        <taxon>Bacteria</taxon>
        <taxon>Pseudomonadati</taxon>
        <taxon>Pseudomonadota</taxon>
        <taxon>Alphaproteobacteria</taxon>
        <taxon>Rhodobacterales</taxon>
        <taxon>Paracoccaceae</taxon>
        <taxon>Tabrizicola</taxon>
    </lineage>
</organism>
<dbReference type="Proteomes" id="UP000477782">
    <property type="component" value="Unassembled WGS sequence"/>
</dbReference>
<dbReference type="AlphaFoldDB" id="A0A6M0QSI2"/>
<gene>
    <name evidence="2" type="ORF">G4Z14_03760</name>
</gene>
<feature type="chain" id="PRO_5026943984" evidence="1">
    <location>
        <begin position="21"/>
        <end position="133"/>
    </location>
</feature>
<accession>A0A6M0QSI2</accession>
<reference evidence="2 3" key="1">
    <citation type="submission" date="2020-02" db="EMBL/GenBank/DDBJ databases">
        <authorList>
            <person name="Chen W.-M."/>
        </authorList>
    </citation>
    <scope>NUCLEOTIDE SEQUENCE [LARGE SCALE GENOMIC DNA]</scope>
    <source>
        <strain evidence="2 3">KMS-5</strain>
    </source>
</reference>
<keyword evidence="3" id="KW-1185">Reference proteome</keyword>
<name>A0A6M0QSI2_9RHOB</name>
<dbReference type="EMBL" id="JAAIVJ010000001">
    <property type="protein sequence ID" value="NEY89402.1"/>
    <property type="molecule type" value="Genomic_DNA"/>
</dbReference>
<comment type="caution">
    <text evidence="2">The sequence shown here is derived from an EMBL/GenBank/DDBJ whole genome shotgun (WGS) entry which is preliminary data.</text>
</comment>
<evidence type="ECO:0000313" key="3">
    <source>
        <dbReference type="Proteomes" id="UP000477782"/>
    </source>
</evidence>
<sequence>MTVAAMAAATVALAQTYTTAAEVKPILTATKPSWIAVREFDGQDLLYFTNLLAWRCGVSTIAYGLNGAPAETPFAMEPCYEGEAVPNALKAEDNAFLFLTQPLGSIATVSLLVTYDDGSTDTADYERKAVLMP</sequence>
<evidence type="ECO:0000256" key="1">
    <source>
        <dbReference type="SAM" id="SignalP"/>
    </source>
</evidence>
<evidence type="ECO:0000313" key="2">
    <source>
        <dbReference type="EMBL" id="NEY89402.1"/>
    </source>
</evidence>
<proteinExistence type="predicted"/>
<feature type="signal peptide" evidence="1">
    <location>
        <begin position="1"/>
        <end position="20"/>
    </location>
</feature>
<keyword evidence="1" id="KW-0732">Signal</keyword>
<protein>
    <submittedName>
        <fullName evidence="2">Uncharacterized protein</fullName>
    </submittedName>
</protein>